<dbReference type="STRING" id="30019.A0A0M4ER85"/>
<keyword evidence="1" id="KW-0645">Protease</keyword>
<proteinExistence type="predicted"/>
<dbReference type="OrthoDB" id="10051896at2759"/>
<dbReference type="InterPro" id="IPR001254">
    <property type="entry name" value="Trypsin_dom"/>
</dbReference>
<evidence type="ECO:0000256" key="1">
    <source>
        <dbReference type="ARBA" id="ARBA00022670"/>
    </source>
</evidence>
<evidence type="ECO:0000313" key="7">
    <source>
        <dbReference type="EMBL" id="ALC39357.1"/>
    </source>
</evidence>
<dbReference type="PANTHER" id="PTHR24276:SF98">
    <property type="entry name" value="FI18310P1-RELATED"/>
    <property type="match status" value="1"/>
</dbReference>
<dbReference type="Gene3D" id="2.40.10.10">
    <property type="entry name" value="Trypsin-like serine proteases"/>
    <property type="match status" value="1"/>
</dbReference>
<dbReference type="Pfam" id="PF00089">
    <property type="entry name" value="Trypsin"/>
    <property type="match status" value="1"/>
</dbReference>
<sequence length="121" mass="13746">MNFYTPQDEQGAPGTIVGWGMNSVSFELQLQEVDLMIMPDKACLTKQWPIYKPSPIYNICAWEQGKGQCNADSGGPLFYDGMQVGIISWSYKPCTMTPYPGVYTRVASYVDWILHKQMLYD</sequence>
<dbReference type="InterPro" id="IPR043504">
    <property type="entry name" value="Peptidase_S1_PA_chymotrypsin"/>
</dbReference>
<evidence type="ECO:0000259" key="6">
    <source>
        <dbReference type="PROSITE" id="PS50240"/>
    </source>
</evidence>
<dbReference type="GO" id="GO:0004252">
    <property type="term" value="F:serine-type endopeptidase activity"/>
    <property type="evidence" value="ECO:0007669"/>
    <property type="project" value="InterPro"/>
</dbReference>
<evidence type="ECO:0000313" key="8">
    <source>
        <dbReference type="Proteomes" id="UP000494163"/>
    </source>
</evidence>
<evidence type="ECO:0000256" key="4">
    <source>
        <dbReference type="ARBA" id="ARBA00022825"/>
    </source>
</evidence>
<organism evidence="7 8">
    <name type="scientific">Drosophila busckii</name>
    <name type="common">Fruit fly</name>
    <dbReference type="NCBI Taxonomy" id="30019"/>
    <lineage>
        <taxon>Eukaryota</taxon>
        <taxon>Metazoa</taxon>
        <taxon>Ecdysozoa</taxon>
        <taxon>Arthropoda</taxon>
        <taxon>Hexapoda</taxon>
        <taxon>Insecta</taxon>
        <taxon>Pterygota</taxon>
        <taxon>Neoptera</taxon>
        <taxon>Endopterygota</taxon>
        <taxon>Diptera</taxon>
        <taxon>Brachycera</taxon>
        <taxon>Muscomorpha</taxon>
        <taxon>Ephydroidea</taxon>
        <taxon>Drosophilidae</taxon>
        <taxon>Drosophila</taxon>
    </lineage>
</organism>
<evidence type="ECO:0000256" key="5">
    <source>
        <dbReference type="ARBA" id="ARBA00023157"/>
    </source>
</evidence>
<reference evidence="7 8" key="1">
    <citation type="submission" date="2015-08" db="EMBL/GenBank/DDBJ databases">
        <title>Ancestral chromatin configuration constrains chromatin evolution on differentiating sex chromosomes in Drosophila.</title>
        <authorList>
            <person name="Zhou Q."/>
            <person name="Bachtrog D."/>
        </authorList>
    </citation>
    <scope>NUCLEOTIDE SEQUENCE [LARGE SCALE GENOMIC DNA]</scope>
    <source>
        <tissue evidence="7">Whole larvae</tissue>
    </source>
</reference>
<keyword evidence="2" id="KW-0732">Signal</keyword>
<dbReference type="SMART" id="SM00020">
    <property type="entry name" value="Tryp_SPc"/>
    <property type="match status" value="1"/>
</dbReference>
<feature type="domain" description="Peptidase S1" evidence="6">
    <location>
        <begin position="1"/>
        <end position="118"/>
    </location>
</feature>
<dbReference type="InterPro" id="IPR009003">
    <property type="entry name" value="Peptidase_S1_PA"/>
</dbReference>
<dbReference type="EMBL" id="CP012523">
    <property type="protein sequence ID" value="ALC39357.1"/>
    <property type="molecule type" value="Genomic_DNA"/>
</dbReference>
<dbReference type="PROSITE" id="PS50240">
    <property type="entry name" value="TRYPSIN_DOM"/>
    <property type="match status" value="1"/>
</dbReference>
<evidence type="ECO:0000256" key="3">
    <source>
        <dbReference type="ARBA" id="ARBA00022801"/>
    </source>
</evidence>
<keyword evidence="3" id="KW-0378">Hydrolase</keyword>
<keyword evidence="8" id="KW-1185">Reference proteome</keyword>
<dbReference type="SUPFAM" id="SSF50494">
    <property type="entry name" value="Trypsin-like serine proteases"/>
    <property type="match status" value="1"/>
</dbReference>
<dbReference type="Proteomes" id="UP000494163">
    <property type="component" value="Chromosome 2L"/>
</dbReference>
<gene>
    <name evidence="7" type="ORF">Dbus_chr2Lg1442</name>
</gene>
<keyword evidence="5" id="KW-1015">Disulfide bond</keyword>
<dbReference type="AlphaFoldDB" id="A0A0M4ER85"/>
<dbReference type="PANTHER" id="PTHR24276">
    <property type="entry name" value="POLYSERASE-RELATED"/>
    <property type="match status" value="1"/>
</dbReference>
<keyword evidence="4" id="KW-0720">Serine protease</keyword>
<dbReference type="GO" id="GO:0006508">
    <property type="term" value="P:proteolysis"/>
    <property type="evidence" value="ECO:0007669"/>
    <property type="project" value="UniProtKB-KW"/>
</dbReference>
<name>A0A0M4ER85_DROBS</name>
<dbReference type="InterPro" id="IPR050430">
    <property type="entry name" value="Peptidase_S1"/>
</dbReference>
<accession>A0A0M4ER85</accession>
<protein>
    <submittedName>
        <fullName evidence="7">CG12951</fullName>
    </submittedName>
</protein>
<evidence type="ECO:0000256" key="2">
    <source>
        <dbReference type="ARBA" id="ARBA00022729"/>
    </source>
</evidence>